<dbReference type="InterPro" id="IPR042401">
    <property type="entry name" value="SPMAP2-like"/>
</dbReference>
<dbReference type="InterPro" id="IPR006623">
    <property type="entry name" value="THEG"/>
</dbReference>
<sequence>MLACKLDILIHPTSFSEPNLQKEEKKRGKLKFRFPWRINMLARPKPPPNKKYQPPPRRVYKEFGPLDPITEFFSDQIYRPPLRVLHTNKAMFKDVKGPEYVKRMNRLIDRTWDSIYNFYTKKLRDRRVKRLERKKAKIQAKKPKGKDLEKVQNIRSEWLVKIATAKKPPQPPKIPRKKKALEDLAPFIDNLALPKEYHILKPKELGIVSSKALLYEITPIVQKLALLPDRLKIRPEDLIDHWAIKRSALTAKCTPRIEKLAQPSFSAREARKHEEDKFDPWAISPNALKYKASARILELAKPLERE</sequence>
<dbReference type="SMART" id="SM00705">
    <property type="entry name" value="THEG"/>
    <property type="match status" value="3"/>
</dbReference>
<evidence type="ECO:0000256" key="1">
    <source>
        <dbReference type="ARBA" id="ARBA00022737"/>
    </source>
</evidence>
<accession>A0AA38HRI5</accession>
<evidence type="ECO:0000313" key="2">
    <source>
        <dbReference type="EMBL" id="KAJ3642316.1"/>
    </source>
</evidence>
<evidence type="ECO:0000313" key="3">
    <source>
        <dbReference type="Proteomes" id="UP001168821"/>
    </source>
</evidence>
<protein>
    <recommendedName>
        <fullName evidence="4">Testicular haploid expressed protein</fullName>
    </recommendedName>
</protein>
<name>A0AA38HRI5_9CUCU</name>
<reference evidence="2" key="1">
    <citation type="journal article" date="2023" name="G3 (Bethesda)">
        <title>Whole genome assemblies of Zophobas morio and Tenebrio molitor.</title>
        <authorList>
            <person name="Kaur S."/>
            <person name="Stinson S.A."/>
            <person name="diCenzo G.C."/>
        </authorList>
    </citation>
    <scope>NUCLEOTIDE SEQUENCE</scope>
    <source>
        <strain evidence="2">QUZm001</strain>
    </source>
</reference>
<gene>
    <name evidence="2" type="ORF">Zmor_025114</name>
</gene>
<keyword evidence="1" id="KW-0677">Repeat</keyword>
<organism evidence="2 3">
    <name type="scientific">Zophobas morio</name>
    <dbReference type="NCBI Taxonomy" id="2755281"/>
    <lineage>
        <taxon>Eukaryota</taxon>
        <taxon>Metazoa</taxon>
        <taxon>Ecdysozoa</taxon>
        <taxon>Arthropoda</taxon>
        <taxon>Hexapoda</taxon>
        <taxon>Insecta</taxon>
        <taxon>Pterygota</taxon>
        <taxon>Neoptera</taxon>
        <taxon>Endopterygota</taxon>
        <taxon>Coleoptera</taxon>
        <taxon>Polyphaga</taxon>
        <taxon>Cucujiformia</taxon>
        <taxon>Tenebrionidae</taxon>
        <taxon>Zophobas</taxon>
    </lineage>
</organism>
<dbReference type="Pfam" id="PF14912">
    <property type="entry name" value="THEG"/>
    <property type="match status" value="2"/>
</dbReference>
<comment type="caution">
    <text evidence="2">The sequence shown here is derived from an EMBL/GenBank/DDBJ whole genome shotgun (WGS) entry which is preliminary data.</text>
</comment>
<dbReference type="PANTHER" id="PTHR15901:SF16">
    <property type="entry name" value="TESTICULAR HAPLOID EXPRESSED GENE PROTEIN"/>
    <property type="match status" value="1"/>
</dbReference>
<dbReference type="PANTHER" id="PTHR15901">
    <property type="entry name" value="TESTICULAR HAPLOID EXPRESSED GENE PROTEIN"/>
    <property type="match status" value="1"/>
</dbReference>
<dbReference type="AlphaFoldDB" id="A0AA38HRI5"/>
<proteinExistence type="predicted"/>
<dbReference type="Proteomes" id="UP001168821">
    <property type="component" value="Unassembled WGS sequence"/>
</dbReference>
<dbReference type="EMBL" id="JALNTZ010000008">
    <property type="protein sequence ID" value="KAJ3642316.1"/>
    <property type="molecule type" value="Genomic_DNA"/>
</dbReference>
<evidence type="ECO:0008006" key="4">
    <source>
        <dbReference type="Google" id="ProtNLM"/>
    </source>
</evidence>
<keyword evidence="3" id="KW-1185">Reference proteome</keyword>